<evidence type="ECO:0007829" key="14">
    <source>
        <dbReference type="PDB" id="4HJG"/>
    </source>
</evidence>
<dbReference type="Pfam" id="PF01468">
    <property type="entry name" value="GA"/>
    <property type="match status" value="3"/>
</dbReference>
<evidence type="ECO:0000313" key="9">
    <source>
        <dbReference type="EMBL" id="AAA67503.1"/>
    </source>
</evidence>
<dbReference type="PDB" id="4HKZ">
    <property type="method" value="X-ray"/>
    <property type="resolution" value="2.08 A"/>
    <property type="chains" value="E=476-537"/>
</dbReference>
<evidence type="ECO:0007829" key="10">
    <source>
        <dbReference type="PDB" id="1HEZ"/>
    </source>
</evidence>
<dbReference type="PDB" id="6B9Z">
    <property type="method" value="X-ray"/>
    <property type="resolution" value="1.82 A"/>
    <property type="chains" value="E=477-537"/>
</dbReference>
<evidence type="ECO:0007829" key="12">
    <source>
        <dbReference type="PDB" id="1YNT"/>
    </source>
</evidence>
<evidence type="ECO:0007829" key="21">
    <source>
        <dbReference type="PDB" id="6B9Z"/>
    </source>
</evidence>
<dbReference type="GO" id="GO:0019865">
    <property type="term" value="F:immunoglobulin binding"/>
    <property type="evidence" value="ECO:0000314"/>
    <property type="project" value="CAFA"/>
</dbReference>
<feature type="coiled-coil region" evidence="5">
    <location>
        <begin position="180"/>
        <end position="217"/>
    </location>
</feature>
<dbReference type="PDB" id="1YMH">
    <property type="method" value="X-ray"/>
    <property type="resolution" value="2.60 A"/>
    <property type="chains" value="E/F=474-538"/>
</dbReference>
<dbReference type="PDB" id="1HEZ">
    <property type="method" value="X-ray"/>
    <property type="resolution" value="2.70 A"/>
    <property type="chains" value="E=476-536"/>
</dbReference>
<feature type="region of interest" description="Disordered" evidence="6">
    <location>
        <begin position="902"/>
        <end position="967"/>
    </location>
</feature>
<dbReference type="EvolutionaryTrace" id="Q51918"/>
<dbReference type="InterPro" id="IPR009063">
    <property type="entry name" value="Ig/albumin-bd_sf"/>
</dbReference>
<dbReference type="PDB" id="5U5F">
    <property type="method" value="X-ray"/>
    <property type="resolution" value="1.81 A"/>
    <property type="chains" value="E=477-537"/>
</dbReference>
<dbReference type="PDBsum" id="4HJG"/>
<evidence type="ECO:0000256" key="3">
    <source>
        <dbReference type="ARBA" id="ARBA00022729"/>
    </source>
</evidence>
<dbReference type="InterPro" id="IPR035152">
    <property type="entry name" value="GA-like"/>
</dbReference>
<dbReference type="PDB" id="4HJG">
    <property type="method" value="X-ray"/>
    <property type="resolution" value="2.00 A"/>
    <property type="chains" value="E=476-537"/>
</dbReference>
<dbReference type="InterPro" id="IPR002988">
    <property type="entry name" value="GA_module"/>
</dbReference>
<proteinExistence type="evidence at protein level"/>
<dbReference type="SUPFAM" id="SSF46997">
    <property type="entry name" value="Bacterial immunoglobulin/albumin-binding domains"/>
    <property type="match status" value="6"/>
</dbReference>
<evidence type="ECO:0007829" key="19">
    <source>
        <dbReference type="PDB" id="5U6A"/>
    </source>
</evidence>
<keyword evidence="1" id="KW-0134">Cell wall</keyword>
<dbReference type="PDB" id="5U6A">
    <property type="method" value="X-ray"/>
    <property type="resolution" value="1.74 A"/>
    <property type="chains" value="E=479-537"/>
</dbReference>
<dbReference type="PDB" id="2FS1">
    <property type="method" value="NMR"/>
    <property type="chains" value="A=789-839"/>
</dbReference>
<evidence type="ECO:0007829" key="20">
    <source>
        <dbReference type="PDB" id="6B9Y"/>
    </source>
</evidence>
<dbReference type="PDBsum" id="4HKZ"/>
<reference evidence="19" key="8">
    <citation type="submission" date="2016-12" db="PDB data bank">
        <title>Crystal Structure Of I83E Meditope-Enabled Trastuzumab With Azido-PEG3-Meditope.</title>
        <authorList>
            <person name="Williams J.C."/>
            <person name="Bzymek K.P."/>
            <person name="Pucket J."/>
            <person name="Avery K.A."/>
            <person name="Ma Y."/>
            <person name="Xie J."/>
            <person name="Zer C."/>
            <person name="Horne D."/>
        </authorList>
    </citation>
    <scope>X-RAY CRYSTALLOGRAPHY (1.74 ANGSTROMS) OF 479-537</scope>
</reference>
<reference evidence="20 21" key="11">
    <citation type="journal article" date="2018" name="Bioconj. Chem.">
        <title>Template-Catalyzed, Disulfide Conjugation of Monoclonal Antibodies Using a Natural Amino Acid Tag.</title>
        <authorList>
            <person name="King J.D."/>
            <person name="Ma Y."/>
            <person name="Kuo Y.C."/>
            <person name="Bzymek K.P."/>
            <person name="Goodstein L.H."/>
            <person name="Meyer K."/>
            <person name="Moore R.E."/>
            <person name="Crow D."/>
            <person name="Colcher D.M."/>
            <person name="Singh G."/>
            <person name="Horne D.A."/>
            <person name="Williams J.C."/>
        </authorList>
    </citation>
    <scope>X-RAY CRYSTALLOGRAPHY (1.82 ANGSTROMS) OF 477-537</scope>
</reference>
<dbReference type="GO" id="GO:0019864">
    <property type="term" value="F:IgG binding"/>
    <property type="evidence" value="ECO:0000315"/>
    <property type="project" value="CAFA"/>
</dbReference>
<evidence type="ECO:0007829" key="13">
    <source>
        <dbReference type="PDB" id="2FS1"/>
    </source>
</evidence>
<feature type="chain" id="PRO_5004247976" evidence="7">
    <location>
        <begin position="27"/>
        <end position="992"/>
    </location>
</feature>
<dbReference type="PDBsum" id="2FS1"/>
<dbReference type="PDBsum" id="1YNT"/>
<dbReference type="InterPro" id="IPR020840">
    <property type="entry name" value="Extracell_matrix-bd_GA"/>
</dbReference>
<keyword evidence="3 7" id="KW-0732">Signal</keyword>
<dbReference type="Pfam" id="PF18656">
    <property type="entry name" value="DUF5633"/>
    <property type="match status" value="2"/>
</dbReference>
<dbReference type="PDBsum" id="4IOI"/>
<dbReference type="PDB" id="5U3D">
    <property type="method" value="X-ray"/>
    <property type="resolution" value="1.77 A"/>
    <property type="chains" value="E=477-537"/>
</dbReference>
<evidence type="ECO:0000259" key="8">
    <source>
        <dbReference type="PROSITE" id="PS50847"/>
    </source>
</evidence>
<dbReference type="PDBsum" id="6BAH"/>
<keyword evidence="2" id="KW-0964">Secreted</keyword>
<dbReference type="PDB" id="5U5M">
    <property type="method" value="X-ray"/>
    <property type="resolution" value="1.88 A"/>
    <property type="chains" value="E=477-537"/>
</dbReference>
<dbReference type="InterPro" id="IPR003147">
    <property type="entry name" value="B1_Ig_chn-bd"/>
</dbReference>
<dbReference type="PDB" id="4IOI">
    <property type="method" value="X-ray"/>
    <property type="resolution" value="1.95 A"/>
    <property type="chains" value="E=476-537"/>
</dbReference>
<sequence length="992" mass="108700">MKINKKLLMAALAGAIVVGGGANAYAAEEDNTDNNLSMDEISDAYFDYHGDVSDSVDPVEEEIDEALAKALAEAKETAKKHIDSLNHLSETAKKLAKNDIDSATTINAINDIVARADVMERKTAEKEEAEKLAAAKETAKKHIDELKHLADKTKELAKRDIDSATTINAINDIVARADVMERKTAEKEEAEKLAAAKETAKKHIDELKHLADKTKELAKRDIDSATTIDAINDIVARADVMERKLSEKETPEPEEEVTIKANLIFADGSTQNAEFKGTFAKAVSDAYAYADALKKDNGEYTVDVADKGLTLNIKFAGKKEKPEEPKEEVTIKVNLIFADGKTQTAEFKGTFEEATAKAYAYADLLAKENGEYTADLEDGGNTINIKFAGKETPETPEEPKEEVTIKVNLIFADGKIQTAEFKGTFEEATAKAYAYANLLAKENGEYTADLEDGGNTINIKFAGKETPETPEEPKEEVTIKVNLIFADGKTQTAEFKGTFEEATAEAYRYADLLAKVNGEYTADLEDGGYTINIKFAGKEQPGENPGITIDEWLLKNAKEEAIKELKEAGITSDLYFSLINKAKTVEGVEALKNEILKAHAGEETPELKDGYATYEEAEAAAKEALKNDDVNNAYEIVQGADGRYYYVLKIEVADEEEPGEDTPEVQEGYATYEEAEAAAKEALKEDKVNNAYEVVQGADGRYYYVLKIEDKEDEQPGEEPGENPGITIDEWLLKNAKEDAIKELKEAGISSDIYFDAINKAKTVEGVEALKNEILKAHAEKPGENPGITIDEWLLKNAKEAAIKELKEAGITAEYLFNLINKAKTVEGVESLKNEILKAHAEKPGENPGITIDEWLLKNAKEDAIKELKEAGITSDIYFDAINKAKTIEGVEALKNEILKAHKKDEEPGKKPGEDKKPEDKKPGEDKKPEDKKPGEDKKPEDKKPGKTDKDSPNKKKKAKLPKAGSEAEILTLAAAALSTAAGAYVSLKKRK</sequence>
<dbReference type="FunFam" id="3.10.20.10:FF:000017">
    <property type="entry name" value="LPXTG-motif cell wall anchor domain protein"/>
    <property type="match status" value="3"/>
</dbReference>
<dbReference type="Gene3D" id="1.20.5.420">
    <property type="entry name" value="Immunoglobulin FC, subunit C"/>
    <property type="match status" value="3"/>
</dbReference>
<reference evidence="12" key="4">
    <citation type="journal article" date="2005" name="J. Mol. Biol.">
        <title>Crystal structure of the complex between the monomeric form of Toxoplasma gondii surface antigen 1 (SAG1) and a monoclonal antibody that mimics the human immune response.</title>
        <authorList>
            <person name="Graille M."/>
            <person name="Stura E.A."/>
            <person name="Bossus M."/>
            <person name="Muller B.H."/>
            <person name="Letourneur O."/>
            <person name="Battail-Poirot N."/>
            <person name="Sibai G."/>
            <person name="Gauthier M."/>
            <person name="Rolland D."/>
            <person name="Le Du M.H."/>
            <person name="Ducancel F."/>
        </authorList>
    </citation>
    <scope>X-RAY CRYSTALLOGRAPHY (3.10 ANGSTROMS) OF 476-536</scope>
</reference>
<dbReference type="PDBsum" id="6B9Z"/>
<dbReference type="PDB" id="6BAE">
    <property type="method" value="X-ray"/>
    <property type="resolution" value="2.14 A"/>
    <property type="chains" value="E=477-537"/>
</dbReference>
<dbReference type="Gene3D" id="1.10.8.40">
    <property type="entry name" value="Albumin-binding domain"/>
    <property type="match status" value="4"/>
</dbReference>
<reference evidence="16" key="10">
    <citation type="submission" date="2016-12" db="PDB data bank">
        <title>Meditope Enabled Trastuzumab I83E Variant.</title>
        <authorList>
            <person name="Bzymek K.P."/>
            <person name="Avery K.N."/>
            <person name="Zer C."/>
            <person name="Williams J.C."/>
        </authorList>
    </citation>
    <scope>X-RAY CRYSTALLOGRAPHY (1.77 ANGSTROMS) OF 477-537</scope>
</reference>
<dbReference type="EMBL" id="L04466">
    <property type="protein sequence ID" value="AAA67503.1"/>
    <property type="molecule type" value="Genomic_DNA"/>
</dbReference>
<dbReference type="PDBsum" id="6BAE"/>
<dbReference type="Pfam" id="PF00746">
    <property type="entry name" value="Gram_pos_anchor"/>
    <property type="match status" value="1"/>
</dbReference>
<evidence type="ECO:0000256" key="6">
    <source>
        <dbReference type="SAM" id="MobiDB-lite"/>
    </source>
</evidence>
<reference evidence="17" key="9">
    <citation type="submission" date="2016-12" db="PDB data bank">
        <title>Meditope Enabled Trastuzumab I83E Variant In Complex With (Ac)Cqfda(Ph)2Strrlrcggsk.</title>
        <authorList>
            <person name="Bzymek K.P."/>
            <person name="Avery K.N."/>
            <person name="Zer C."/>
            <person name="Williams J.C."/>
        </authorList>
    </citation>
    <scope>X-RAY CRYSTALLOGRAPHY (1.81 ANGSTROMS) OF 477-537</scope>
</reference>
<name>Q51918_FINMA</name>
<evidence type="ECO:0007829" key="11">
    <source>
        <dbReference type="PDB" id="1YMH"/>
    </source>
</evidence>
<evidence type="ECO:0007829" key="18">
    <source>
        <dbReference type="PDB" id="5U5M"/>
    </source>
</evidence>
<accession>Q51918</accession>
<dbReference type="InterPro" id="IPR019931">
    <property type="entry name" value="LPXTG_anchor"/>
</dbReference>
<dbReference type="PDBsum" id="1YMH"/>
<keyword evidence="4" id="KW-0572">Peptidoglycan-anchor</keyword>
<dbReference type="SMR" id="Q51918"/>
<evidence type="ECO:0000256" key="5">
    <source>
        <dbReference type="SAM" id="Coils"/>
    </source>
</evidence>
<evidence type="ECO:0000256" key="2">
    <source>
        <dbReference type="ARBA" id="ARBA00022525"/>
    </source>
</evidence>
<dbReference type="SMART" id="SM00844">
    <property type="entry name" value="GA"/>
    <property type="match status" value="3"/>
</dbReference>
<dbReference type="Pfam" id="PF02246">
    <property type="entry name" value="B1"/>
    <property type="match status" value="4"/>
</dbReference>
<reference evidence="14 15" key="6">
    <citation type="journal article" date="2013" name="Proc. Natl. Acad. Sci. U.S.A.">
        <title>Identification and grafting of a unique peptide-binding site in the Fab framework of monoclonal antibodies.</title>
        <authorList>
            <person name="Donaldson J.M."/>
            <person name="Zer C."/>
            <person name="Avery K.N."/>
            <person name="Bzymek K.P."/>
            <person name="Horne D.A."/>
            <person name="Williams J.C."/>
        </authorList>
    </citation>
    <scope>X-RAY CRYSTALLOGRAPHY (1.95 ANGSTROMS) OF 476-537</scope>
</reference>
<feature type="signal peptide" evidence="7">
    <location>
        <begin position="1"/>
        <end position="26"/>
    </location>
</feature>
<dbReference type="AlphaFoldDB" id="Q51918"/>
<dbReference type="PDBsum" id="5U5F"/>
<dbReference type="PDBsum" id="5U5M"/>
<evidence type="ECO:0007829" key="15">
    <source>
        <dbReference type="PDB" id="4HKZ"/>
    </source>
</evidence>
<keyword evidence="10 11" id="KW-0002">3D-structure</keyword>
<organism evidence="9">
    <name type="scientific">Finegoldia magna</name>
    <name type="common">Peptostreptococcus magnus</name>
    <dbReference type="NCBI Taxonomy" id="1260"/>
    <lineage>
        <taxon>Bacteria</taxon>
        <taxon>Bacillati</taxon>
        <taxon>Bacillota</taxon>
        <taxon>Tissierellia</taxon>
        <taxon>Tissierellales</taxon>
        <taxon>Peptoniphilaceae</taxon>
        <taxon>Finegoldia</taxon>
    </lineage>
</organism>
<dbReference type="Pfam" id="PF17573">
    <property type="entry name" value="GA-like"/>
    <property type="match status" value="4"/>
</dbReference>
<dbReference type="PROSITE" id="PS50847">
    <property type="entry name" value="GRAM_POS_ANCHORING"/>
    <property type="match status" value="1"/>
</dbReference>
<reference evidence="18" key="7">
    <citation type="submission" date="2016-12" db="PDB data bank">
        <title>Crystal Structure Of I83E Meditope-Enabled Trastuzumab With Azido-Meditope.</title>
        <authorList>
            <person name="Williams J.C."/>
            <person name="Bzymek K.P."/>
            <person name="Pucket J."/>
            <person name="Avery K.A."/>
            <person name="Ma Y."/>
            <person name="Xie J."/>
            <person name="Zer C."/>
            <person name="Horne D."/>
        </authorList>
    </citation>
    <scope>X-RAY CRYSTALLOGRAPHY (1.88 ANGSTROMS) OF 477-537</scope>
</reference>
<dbReference type="PDB" id="1YNT">
    <property type="method" value="X-ray"/>
    <property type="resolution" value="3.10 A"/>
    <property type="chains" value="E=476-536"/>
</dbReference>
<dbReference type="PDBsum" id="6B9Y"/>
<dbReference type="FunFam" id="1.10.8.40:FF:000001">
    <property type="match status" value="2"/>
</dbReference>
<reference evidence="11" key="3">
    <citation type="journal article" date="2005" name="Acta Crystallogr. D">
        <title>Comparison of the crystallization and crystal packing of two Fab single-site mutant protein L complexes.</title>
        <authorList>
            <person name="Granata V."/>
            <person name="Housden N.G."/>
            <person name="Harrison S."/>
            <person name="Jolivet-Reynaud C."/>
            <person name="Gore M.G."/>
            <person name="Stura E.A."/>
        </authorList>
    </citation>
    <scope>X-RAY CRYSTALLOGRAPHY (2.60 ANGSTROMS) OF 474-538</scope>
</reference>
<evidence type="ECO:0000256" key="4">
    <source>
        <dbReference type="ARBA" id="ARBA00023088"/>
    </source>
</evidence>
<feature type="compositionally biased region" description="Basic and acidic residues" evidence="6">
    <location>
        <begin position="902"/>
        <end position="954"/>
    </location>
</feature>
<dbReference type="Gene3D" id="3.10.20.10">
    <property type="match status" value="4"/>
</dbReference>
<evidence type="ECO:0007829" key="16">
    <source>
        <dbReference type="PDB" id="5U3D"/>
    </source>
</evidence>
<dbReference type="PDB" id="6BAH">
    <property type="method" value="X-ray"/>
    <property type="resolution" value="1.90 A"/>
    <property type="chains" value="E=477-537"/>
</dbReference>
<dbReference type="PDBsum" id="1HEZ"/>
<protein>
    <submittedName>
        <fullName evidence="9">Protein L</fullName>
    </submittedName>
</protein>
<evidence type="ECO:0000256" key="1">
    <source>
        <dbReference type="ARBA" id="ARBA00022512"/>
    </source>
</evidence>
<reference evidence="13" key="5">
    <citation type="journal article" date="2006" name="Biochemistry">
        <title>Structure, dynamics, and stability variation in bacterial albumin binding modules: implications for species specificity.</title>
        <authorList>
            <person name="He Y."/>
            <person name="Rozak D.A."/>
            <person name="Sari N."/>
            <person name="Chen Y."/>
            <person name="Bryan P."/>
            <person name="Orban J."/>
        </authorList>
    </citation>
    <scope>STRUCTURE BY NMR OF 789-839</scope>
</reference>
<evidence type="ECO:0007829" key="17">
    <source>
        <dbReference type="PDB" id="5U5F"/>
    </source>
</evidence>
<dbReference type="SUPFAM" id="SSF54358">
    <property type="entry name" value="Immunoglobulin-binding domains"/>
    <property type="match status" value="4"/>
</dbReference>
<feature type="coiled-coil region" evidence="5">
    <location>
        <begin position="119"/>
        <end position="156"/>
    </location>
</feature>
<evidence type="ECO:0000256" key="7">
    <source>
        <dbReference type="SAM" id="SignalP"/>
    </source>
</evidence>
<reference evidence="10" key="2">
    <citation type="journal article" date="2001" name="Structure">
        <title>Complex between Peptostreptococcus magnus protein L and a human antibody reveals structural convergence in the interaction modes of Fab binding proteins.</title>
        <authorList>
            <person name="Graille M."/>
            <person name="Stura E.A."/>
            <person name="Housden N.G."/>
            <person name="Beckingham J.A."/>
            <person name="Bottomley S.P."/>
            <person name="Beale D."/>
            <person name="Taussig M.J."/>
            <person name="Sutton B.J."/>
            <person name="Gore M.G."/>
            <person name="Charbonnier J.B."/>
        </authorList>
    </citation>
    <scope>X-RAY CRYSTALLOGRAPHY (2.70 ANGSTROMS) OF 476-536</scope>
</reference>
<dbReference type="PIR" id="S54396">
    <property type="entry name" value="S54396"/>
</dbReference>
<keyword evidence="5" id="KW-0175">Coiled coil</keyword>
<dbReference type="ABCD" id="Q51918">
    <property type="antibodies" value="1 sequenced antibody"/>
</dbReference>
<dbReference type="InterPro" id="IPR040912">
    <property type="entry name" value="DUF5633"/>
</dbReference>
<dbReference type="PDBsum" id="5U6A"/>
<dbReference type="NCBIfam" id="TIGR01167">
    <property type="entry name" value="LPXTG_anchor"/>
    <property type="match status" value="1"/>
</dbReference>
<dbReference type="PDBsum" id="5U3D"/>
<dbReference type="PDB" id="6B9Y">
    <property type="method" value="X-ray"/>
    <property type="resolution" value="2.14 A"/>
    <property type="chains" value="E=477-537"/>
</dbReference>
<reference evidence="9" key="1">
    <citation type="journal article" date="1994" name="DNA Seq.">
        <title>Nucleotide sequence of the gene for peptostreptococcal protein L.</title>
        <authorList>
            <person name="Murphy J.P."/>
            <person name="Trowern A.R."/>
            <person name="Duggleby C.J."/>
        </authorList>
    </citation>
    <scope>NUCLEOTIDE SEQUENCE</scope>
    <source>
        <strain evidence="9">3316</strain>
    </source>
</reference>
<feature type="domain" description="Gram-positive cocci surface proteins LPxTG" evidence="8">
    <location>
        <begin position="961"/>
        <end position="992"/>
    </location>
</feature>